<accession>A0AAD9JP96</accession>
<proteinExistence type="predicted"/>
<organism evidence="2 3">
    <name type="scientific">Paralvinella palmiformis</name>
    <dbReference type="NCBI Taxonomy" id="53620"/>
    <lineage>
        <taxon>Eukaryota</taxon>
        <taxon>Metazoa</taxon>
        <taxon>Spiralia</taxon>
        <taxon>Lophotrochozoa</taxon>
        <taxon>Annelida</taxon>
        <taxon>Polychaeta</taxon>
        <taxon>Sedentaria</taxon>
        <taxon>Canalipalpata</taxon>
        <taxon>Terebellida</taxon>
        <taxon>Terebelliformia</taxon>
        <taxon>Alvinellidae</taxon>
        <taxon>Paralvinella</taxon>
    </lineage>
</organism>
<sequence length="358" mass="41004">MLIFLTLWLSAIFIFANGQDCGSSSLLLHPGQAYINANETVGGRSLSFSMPVTIFDNSSDTLHISVWNNTKTCFSVFGTPDCSNDFTIKPLYFVTLKPTIERGAIYYRHTSDQNELIYLQYYLCPDFSIREAVVITYYCLGENLNEQSLTVQVVVVTSEDREGVNRTILLVDLALFWNPQEVMFGSIGHNPLWHRFSLLTNYSRSYDITNLIGWTTPYRLPWIPQICPTIKCTLMNNIFEVFEYKVTDGMILLLQWNPPNNDCKFKLLAKKQCNAGCKGEITSFDYDIAKDDTVYAKLKEIDPGKTYVVETELCADDNEPNYKLTYNFNAGYYIPMVTLEMSRKFYYANKENMSGFCA</sequence>
<evidence type="ECO:0000256" key="1">
    <source>
        <dbReference type="SAM" id="SignalP"/>
    </source>
</evidence>
<reference evidence="2" key="1">
    <citation type="journal article" date="2023" name="Mol. Biol. Evol.">
        <title>Third-Generation Sequencing Reveals the Adaptive Role of the Epigenome in Three Deep-Sea Polychaetes.</title>
        <authorList>
            <person name="Perez M."/>
            <person name="Aroh O."/>
            <person name="Sun Y."/>
            <person name="Lan Y."/>
            <person name="Juniper S.K."/>
            <person name="Young C.R."/>
            <person name="Angers B."/>
            <person name="Qian P.Y."/>
        </authorList>
    </citation>
    <scope>NUCLEOTIDE SEQUENCE</scope>
    <source>
        <strain evidence="2">P08H-3</strain>
    </source>
</reference>
<name>A0AAD9JP96_9ANNE</name>
<evidence type="ECO:0000313" key="3">
    <source>
        <dbReference type="Proteomes" id="UP001208570"/>
    </source>
</evidence>
<keyword evidence="3" id="KW-1185">Reference proteome</keyword>
<comment type="caution">
    <text evidence="2">The sequence shown here is derived from an EMBL/GenBank/DDBJ whole genome shotgun (WGS) entry which is preliminary data.</text>
</comment>
<feature type="chain" id="PRO_5042220822" evidence="1">
    <location>
        <begin position="19"/>
        <end position="358"/>
    </location>
</feature>
<evidence type="ECO:0000313" key="2">
    <source>
        <dbReference type="EMBL" id="KAK2156103.1"/>
    </source>
</evidence>
<dbReference type="EMBL" id="JAODUP010000221">
    <property type="protein sequence ID" value="KAK2156103.1"/>
    <property type="molecule type" value="Genomic_DNA"/>
</dbReference>
<dbReference type="AlphaFoldDB" id="A0AAD9JP96"/>
<gene>
    <name evidence="2" type="ORF">LSH36_221g00043</name>
</gene>
<protein>
    <submittedName>
        <fullName evidence="2">Uncharacterized protein</fullName>
    </submittedName>
</protein>
<keyword evidence="1" id="KW-0732">Signal</keyword>
<dbReference type="Proteomes" id="UP001208570">
    <property type="component" value="Unassembled WGS sequence"/>
</dbReference>
<feature type="signal peptide" evidence="1">
    <location>
        <begin position="1"/>
        <end position="18"/>
    </location>
</feature>